<dbReference type="Pfam" id="PF02582">
    <property type="entry name" value="DUF155"/>
    <property type="match status" value="1"/>
</dbReference>
<feature type="compositionally biased region" description="Polar residues" evidence="2">
    <location>
        <begin position="151"/>
        <end position="160"/>
    </location>
</feature>
<feature type="region of interest" description="Disordered" evidence="2">
    <location>
        <begin position="134"/>
        <end position="162"/>
    </location>
</feature>
<evidence type="ECO:0000313" key="5">
    <source>
        <dbReference type="Proteomes" id="UP000694549"/>
    </source>
</evidence>
<protein>
    <submittedName>
        <fullName evidence="4">Required for meiotic nuclear division 1 homolog</fullName>
    </submittedName>
</protein>
<comment type="similarity">
    <text evidence="1">Belongs to the RMD1/sif2 family.</text>
</comment>
<dbReference type="GO" id="GO:0070131">
    <property type="term" value="P:positive regulation of mitochondrial translation"/>
    <property type="evidence" value="ECO:0007669"/>
    <property type="project" value="TreeGrafter"/>
</dbReference>
<reference evidence="4" key="1">
    <citation type="submission" date="2025-08" db="UniProtKB">
        <authorList>
            <consortium name="Ensembl"/>
        </authorList>
    </citation>
    <scope>IDENTIFICATION</scope>
</reference>
<dbReference type="PANTHER" id="PTHR16255:SF1">
    <property type="entry name" value="REQUIRED FOR MEIOTIC NUCLEAR DIVISION PROTEIN 1 HOMOLOG"/>
    <property type="match status" value="1"/>
</dbReference>
<evidence type="ECO:0000256" key="2">
    <source>
        <dbReference type="SAM" id="MobiDB-lite"/>
    </source>
</evidence>
<dbReference type="GO" id="GO:0005739">
    <property type="term" value="C:mitochondrion"/>
    <property type="evidence" value="ECO:0007669"/>
    <property type="project" value="UniProtKB-ARBA"/>
</dbReference>
<evidence type="ECO:0000259" key="3">
    <source>
        <dbReference type="Pfam" id="PF02582"/>
    </source>
</evidence>
<organism evidence="4 5">
    <name type="scientific">Anas zonorhyncha</name>
    <name type="common">Eastern spot-billed duck</name>
    <dbReference type="NCBI Taxonomy" id="75864"/>
    <lineage>
        <taxon>Eukaryota</taxon>
        <taxon>Metazoa</taxon>
        <taxon>Chordata</taxon>
        <taxon>Craniata</taxon>
        <taxon>Vertebrata</taxon>
        <taxon>Euteleostomi</taxon>
        <taxon>Archelosauria</taxon>
        <taxon>Archosauria</taxon>
        <taxon>Dinosauria</taxon>
        <taxon>Saurischia</taxon>
        <taxon>Theropoda</taxon>
        <taxon>Coelurosauria</taxon>
        <taxon>Aves</taxon>
        <taxon>Neognathae</taxon>
        <taxon>Galloanserae</taxon>
        <taxon>Anseriformes</taxon>
        <taxon>Anatidae</taxon>
        <taxon>Anatinae</taxon>
        <taxon>Anas</taxon>
    </lineage>
</organism>
<keyword evidence="5" id="KW-1185">Reference proteome</keyword>
<proteinExistence type="inferred from homology"/>
<reference evidence="4" key="2">
    <citation type="submission" date="2025-09" db="UniProtKB">
        <authorList>
            <consortium name="Ensembl"/>
        </authorList>
    </citation>
    <scope>IDENTIFICATION</scope>
</reference>
<dbReference type="InterPro" id="IPR051624">
    <property type="entry name" value="RMD1/Sad1-interacting"/>
</dbReference>
<accession>A0A8B9ZMV6</accession>
<dbReference type="AlphaFoldDB" id="A0A8B9ZMV6"/>
<dbReference type="Ensembl" id="ENSAZOT00000002134.1">
    <property type="protein sequence ID" value="ENSAZOP00000001997.1"/>
    <property type="gene ID" value="ENSAZOG00000001380.1"/>
</dbReference>
<feature type="domain" description="DUF155" evidence="3">
    <location>
        <begin position="223"/>
        <end position="400"/>
    </location>
</feature>
<name>A0A8B9ZMV6_9AVES</name>
<dbReference type="Proteomes" id="UP000694549">
    <property type="component" value="Unplaced"/>
</dbReference>
<dbReference type="InterPro" id="IPR003734">
    <property type="entry name" value="DUF155"/>
</dbReference>
<evidence type="ECO:0000313" key="4">
    <source>
        <dbReference type="Ensembl" id="ENSAZOP00000001997.1"/>
    </source>
</evidence>
<dbReference type="PANTHER" id="PTHR16255">
    <property type="entry name" value="REQUIRED FOR MEIOTIC NUCLEAR DIVISION PROTEIN 1 HOMOLOG"/>
    <property type="match status" value="1"/>
</dbReference>
<sequence>MRLKLLRLQAGSFHSLTTICRHQTFNRTGPPLPKLHNELDRTARKIGNLFALKTASSCLTSQCVQVKNWQLIQGNVPALGKNVHYQSREMFFPPWKHFGMAAMGNYKLNTEHIKRLWNMSPRFHSIVAASKIIPKQSNQPVKRPPKAPRTKQPSRANQPLPSEMENLMQCTAFATADEYHLGNLCHDVTSHGYVEITSLPRDAANVLVIGTEKSAKDDDAGMIFFFREGAVVFWNVEEKSMKNIMRVLEQHEIQPYEVALVHWENEEMNYRIGEGQSKLHKGEILLNSELDIDEVVLQKFAFSNALCLSVKLAIWESLLDNFVESIQSIPEILKSGRKVKLSHADVMQKIGELFALRHRINLSSDLLITPDFYWDREKLEELYDKTCQFLNINRRVKVMNEKLQHCMELTDLMRNHLNEKHALHLEWMIVILITIEVLFELARVVF</sequence>
<evidence type="ECO:0000256" key="1">
    <source>
        <dbReference type="ARBA" id="ARBA00008306"/>
    </source>
</evidence>